<keyword evidence="3" id="KW-1185">Reference proteome</keyword>
<feature type="compositionally biased region" description="Gly residues" evidence="1">
    <location>
        <begin position="296"/>
        <end position="309"/>
    </location>
</feature>
<organism evidence="2 3">
    <name type="scientific">Phyllachora maydis</name>
    <dbReference type="NCBI Taxonomy" id="1825666"/>
    <lineage>
        <taxon>Eukaryota</taxon>
        <taxon>Fungi</taxon>
        <taxon>Dikarya</taxon>
        <taxon>Ascomycota</taxon>
        <taxon>Pezizomycotina</taxon>
        <taxon>Sordariomycetes</taxon>
        <taxon>Sordariomycetidae</taxon>
        <taxon>Phyllachorales</taxon>
        <taxon>Phyllachoraceae</taxon>
        <taxon>Phyllachora</taxon>
    </lineage>
</organism>
<dbReference type="Proteomes" id="UP001217918">
    <property type="component" value="Unassembled WGS sequence"/>
</dbReference>
<gene>
    <name evidence="2" type="ORF">P8C59_003050</name>
</gene>
<comment type="caution">
    <text evidence="2">The sequence shown here is derived from an EMBL/GenBank/DDBJ whole genome shotgun (WGS) entry which is preliminary data.</text>
</comment>
<reference evidence="2" key="1">
    <citation type="journal article" date="2023" name="Mol. Plant Microbe Interact.">
        <title>Elucidating the Obligate Nature and Biological Capacity of an Invasive Fungal Corn Pathogen.</title>
        <authorList>
            <person name="MacCready J.S."/>
            <person name="Roggenkamp E.M."/>
            <person name="Gdanetz K."/>
            <person name="Chilvers M.I."/>
        </authorList>
    </citation>
    <scope>NUCLEOTIDE SEQUENCE</scope>
    <source>
        <strain evidence="2">PM02</strain>
    </source>
</reference>
<dbReference type="AlphaFoldDB" id="A0AAD9I0Z8"/>
<feature type="compositionally biased region" description="Basic and acidic residues" evidence="1">
    <location>
        <begin position="312"/>
        <end position="321"/>
    </location>
</feature>
<dbReference type="EMBL" id="JAQQPM010000002">
    <property type="protein sequence ID" value="KAK2068412.1"/>
    <property type="molecule type" value="Genomic_DNA"/>
</dbReference>
<proteinExistence type="predicted"/>
<evidence type="ECO:0000313" key="3">
    <source>
        <dbReference type="Proteomes" id="UP001217918"/>
    </source>
</evidence>
<feature type="compositionally biased region" description="Basic and acidic residues" evidence="1">
    <location>
        <begin position="198"/>
        <end position="211"/>
    </location>
</feature>
<sequence length="330" mass="33921">MDYSFTEAEKRFLLGEMIKASHLDWKVIVDFLRHHRVQPDWLSMQIPPGRNMNQCLRAAEVMLDAPMHPPQLLGPSPPGMGPDPGTKRKPDAAAAAAAAAPRLHDDPRNHKNNNNNNNDPRKRQAILPSPLKPSPNGGLYPSRSFGPGYTLTTGRSLAPPSPATAAQPNGYAPALAGPTGPIATPPVLPSRRKRGRPSKADMEARARERGARAGGGGYAPIKAAPVAIAPSPAPGVAPGYQALSARGVLRGNGTPPAAVAAQTKAVPPNWEPAAAEGKETGAQGGGDGPVVKPAGGAAGVNGASGGEGGPARQEREADAPRTESPVSVAS</sequence>
<feature type="region of interest" description="Disordered" evidence="1">
    <location>
        <begin position="67"/>
        <end position="219"/>
    </location>
</feature>
<name>A0AAD9I0Z8_9PEZI</name>
<accession>A0AAD9I0Z8</accession>
<feature type="region of interest" description="Disordered" evidence="1">
    <location>
        <begin position="247"/>
        <end position="330"/>
    </location>
</feature>
<evidence type="ECO:0000313" key="2">
    <source>
        <dbReference type="EMBL" id="KAK2068412.1"/>
    </source>
</evidence>
<evidence type="ECO:0000256" key="1">
    <source>
        <dbReference type="SAM" id="MobiDB-lite"/>
    </source>
</evidence>
<protein>
    <submittedName>
        <fullName evidence="2">Uncharacterized protein</fullName>
    </submittedName>
</protein>